<dbReference type="Proteomes" id="UP001632038">
    <property type="component" value="Unassembled WGS sequence"/>
</dbReference>
<keyword evidence="3" id="KW-1185">Reference proteome</keyword>
<dbReference type="AlphaFoldDB" id="A0ABD3CTZ9"/>
<name>A0ABD3CTZ9_9LAMI</name>
<gene>
    <name evidence="2" type="ORF">CASFOL_025946</name>
</gene>
<keyword evidence="1" id="KW-1133">Transmembrane helix</keyword>
<organism evidence="2 3">
    <name type="scientific">Castilleja foliolosa</name>
    <dbReference type="NCBI Taxonomy" id="1961234"/>
    <lineage>
        <taxon>Eukaryota</taxon>
        <taxon>Viridiplantae</taxon>
        <taxon>Streptophyta</taxon>
        <taxon>Embryophyta</taxon>
        <taxon>Tracheophyta</taxon>
        <taxon>Spermatophyta</taxon>
        <taxon>Magnoliopsida</taxon>
        <taxon>eudicotyledons</taxon>
        <taxon>Gunneridae</taxon>
        <taxon>Pentapetalae</taxon>
        <taxon>asterids</taxon>
        <taxon>lamiids</taxon>
        <taxon>Lamiales</taxon>
        <taxon>Orobanchaceae</taxon>
        <taxon>Pedicularideae</taxon>
        <taxon>Castillejinae</taxon>
        <taxon>Castilleja</taxon>
    </lineage>
</organism>
<evidence type="ECO:0000256" key="1">
    <source>
        <dbReference type="SAM" id="Phobius"/>
    </source>
</evidence>
<proteinExistence type="predicted"/>
<evidence type="ECO:0000313" key="2">
    <source>
        <dbReference type="EMBL" id="KAL3632962.1"/>
    </source>
</evidence>
<protein>
    <submittedName>
        <fullName evidence="2">Uncharacterized protein</fullName>
    </submittedName>
</protein>
<dbReference type="EMBL" id="JAVIJP010000032">
    <property type="protein sequence ID" value="KAL3632962.1"/>
    <property type="molecule type" value="Genomic_DNA"/>
</dbReference>
<keyword evidence="1" id="KW-0472">Membrane</keyword>
<feature type="transmembrane region" description="Helical" evidence="1">
    <location>
        <begin position="116"/>
        <end position="133"/>
    </location>
</feature>
<comment type="caution">
    <text evidence="2">The sequence shown here is derived from an EMBL/GenBank/DDBJ whole genome shotgun (WGS) entry which is preliminary data.</text>
</comment>
<accession>A0ABD3CTZ9</accession>
<keyword evidence="1" id="KW-0812">Transmembrane</keyword>
<reference evidence="3" key="1">
    <citation type="journal article" date="2024" name="IScience">
        <title>Strigolactones Initiate the Formation of Haustorium-like Structures in Castilleja.</title>
        <authorList>
            <person name="Buerger M."/>
            <person name="Peterson D."/>
            <person name="Chory J."/>
        </authorList>
    </citation>
    <scope>NUCLEOTIDE SEQUENCE [LARGE SCALE GENOMIC DNA]</scope>
</reference>
<evidence type="ECO:0000313" key="3">
    <source>
        <dbReference type="Proteomes" id="UP001632038"/>
    </source>
</evidence>
<sequence>MSHSSAMIKCQVPHLEKIGVPTGKRLVVGESFKPFPVVAKKVELRKIGKCFCSAAEPVPVVEDDKKGNYLFSMAEWVKAKGKDLIQEAEKTCLWADIGVGWDDQIIEFKFKLSVKWKLIVFLCLAGVLLGWFLRA</sequence>